<reference evidence="1" key="1">
    <citation type="submission" date="2022-10" db="EMBL/GenBank/DDBJ databases">
        <authorList>
            <person name="Chen Y."/>
            <person name="Dougan E. K."/>
            <person name="Chan C."/>
            <person name="Rhodes N."/>
            <person name="Thang M."/>
        </authorList>
    </citation>
    <scope>NUCLEOTIDE SEQUENCE</scope>
</reference>
<sequence length="127" mass="14759">MWKSGAIFMAFRQAAQLKPLANRWQTASFAIFTMSQIHYQNMSVEELMNQQFDDAVVQIEKRFQSRLRRRRALLEAKANEPYFATFWKVIQIITATCSCEGKTSGFGAYFSRLRFLTKAFPGSDRLL</sequence>
<reference evidence="2 3" key="2">
    <citation type="submission" date="2024-05" db="EMBL/GenBank/DDBJ databases">
        <authorList>
            <person name="Chen Y."/>
            <person name="Shah S."/>
            <person name="Dougan E. K."/>
            <person name="Thang M."/>
            <person name="Chan C."/>
        </authorList>
    </citation>
    <scope>NUCLEOTIDE SEQUENCE [LARGE SCALE GENOMIC DNA]</scope>
</reference>
<dbReference type="Proteomes" id="UP001152797">
    <property type="component" value="Unassembled WGS sequence"/>
</dbReference>
<dbReference type="EMBL" id="CAMXCT020006623">
    <property type="protein sequence ID" value="CAL1170595.1"/>
    <property type="molecule type" value="Genomic_DNA"/>
</dbReference>
<proteinExistence type="predicted"/>
<organism evidence="1">
    <name type="scientific">Cladocopium goreaui</name>
    <dbReference type="NCBI Taxonomy" id="2562237"/>
    <lineage>
        <taxon>Eukaryota</taxon>
        <taxon>Sar</taxon>
        <taxon>Alveolata</taxon>
        <taxon>Dinophyceae</taxon>
        <taxon>Suessiales</taxon>
        <taxon>Symbiodiniaceae</taxon>
        <taxon>Cladocopium</taxon>
    </lineage>
</organism>
<keyword evidence="3" id="KW-1185">Reference proteome</keyword>
<evidence type="ECO:0000313" key="2">
    <source>
        <dbReference type="EMBL" id="CAL4804532.1"/>
    </source>
</evidence>
<accession>A0A9P1DX29</accession>
<evidence type="ECO:0000313" key="1">
    <source>
        <dbReference type="EMBL" id="CAI4017220.1"/>
    </source>
</evidence>
<evidence type="ECO:0000313" key="3">
    <source>
        <dbReference type="Proteomes" id="UP001152797"/>
    </source>
</evidence>
<name>A0A9P1DX29_9DINO</name>
<comment type="caution">
    <text evidence="1">The sequence shown here is derived from an EMBL/GenBank/DDBJ whole genome shotgun (WGS) entry which is preliminary data.</text>
</comment>
<dbReference type="AlphaFoldDB" id="A0A9P1DX29"/>
<gene>
    <name evidence="1" type="ORF">C1SCF055_LOCUS41879</name>
</gene>
<dbReference type="EMBL" id="CAMXCT030006623">
    <property type="protein sequence ID" value="CAL4804532.1"/>
    <property type="molecule type" value="Genomic_DNA"/>
</dbReference>
<dbReference type="EMBL" id="CAMXCT010006623">
    <property type="protein sequence ID" value="CAI4017220.1"/>
    <property type="molecule type" value="Genomic_DNA"/>
</dbReference>
<protein>
    <submittedName>
        <fullName evidence="1">Uncharacterized protein</fullName>
    </submittedName>
</protein>